<evidence type="ECO:0000256" key="8">
    <source>
        <dbReference type="ARBA" id="ARBA00078957"/>
    </source>
</evidence>
<dbReference type="GO" id="GO:0032259">
    <property type="term" value="P:methylation"/>
    <property type="evidence" value="ECO:0007669"/>
    <property type="project" value="UniProtKB-KW"/>
</dbReference>
<feature type="non-terminal residue" evidence="13">
    <location>
        <position position="1"/>
    </location>
</feature>
<evidence type="ECO:0000313" key="13">
    <source>
        <dbReference type="EMBL" id="GBO28610.1"/>
    </source>
</evidence>
<comment type="similarity">
    <text evidence="2">Belongs to the class IV-like SAM-binding methyltransferase superfamily.</text>
</comment>
<name>A0A4Y2VXJ5_ARAVE</name>
<comment type="function">
    <text evidence="11">S-adenosyl-L-methionine-dependent methyltransferase that specifically methylates the N3 position of a uridine in 28S rRNA. Required for association of the centrosomes with the poles of the bipolar mitotic spindle during metaphase. Also involved in chromosome alignment. May promote centrosome maturation probably by recruiting A-kinase anchor protein AKAP9 to centrosomes in early mitosis. Binds specifically to miRNA MIR145 hairpin, regulates MIR145 expression at a postranscriptional level.</text>
</comment>
<keyword evidence="14" id="KW-1185">Reference proteome</keyword>
<sequence length="219" mass="24563">LLNPLDLPHHLRVEDECKYREGIVLNKPVREGKGSFLYIGLKKTAIIDKILEPNVRVTVKLDENQSSKKHFKGKAVSPSAPTKMDNIYWGYNVRLAKGLNAVFSESPYKGGYDLTIGTSDTGKNVDTVKIPKFSDEKKWNLVEPDGNIKYWHDLQKGPRSFFSRHSGDGSVMVWAPFGFNGQVGLASLDGQQNSPKYRNTRISSYSFCRKHGMKLGISA</sequence>
<organism evidence="13 14">
    <name type="scientific">Araneus ventricosus</name>
    <name type="common">Orbweaver spider</name>
    <name type="synonym">Epeira ventricosa</name>
    <dbReference type="NCBI Taxonomy" id="182803"/>
    <lineage>
        <taxon>Eukaryota</taxon>
        <taxon>Metazoa</taxon>
        <taxon>Ecdysozoa</taxon>
        <taxon>Arthropoda</taxon>
        <taxon>Chelicerata</taxon>
        <taxon>Arachnida</taxon>
        <taxon>Araneae</taxon>
        <taxon>Araneomorphae</taxon>
        <taxon>Entelegynae</taxon>
        <taxon>Araneoidea</taxon>
        <taxon>Araneidae</taxon>
        <taxon>Araneus</taxon>
    </lineage>
</organism>
<evidence type="ECO:0000256" key="5">
    <source>
        <dbReference type="ARBA" id="ARBA00022679"/>
    </source>
</evidence>
<evidence type="ECO:0000256" key="7">
    <source>
        <dbReference type="ARBA" id="ARBA00075627"/>
    </source>
</evidence>
<evidence type="ECO:0000256" key="2">
    <source>
        <dbReference type="ARBA" id="ARBA00009841"/>
    </source>
</evidence>
<dbReference type="FunFam" id="2.40.50.140:FF:000170">
    <property type="entry name" value="SPOUT domain containing methyltransferase 1"/>
    <property type="match status" value="1"/>
</dbReference>
<keyword evidence="4 13" id="KW-0489">Methyltransferase</keyword>
<dbReference type="Gene3D" id="3.30.420.10">
    <property type="entry name" value="Ribonuclease H-like superfamily/Ribonuclease H"/>
    <property type="match status" value="1"/>
</dbReference>
<comment type="catalytic activity">
    <reaction evidence="10">
        <text>uridine in 28S rRNA + S-adenosyl-L-methionine = N(3)-methyluridine in 28S rRNA + S-adenosyl-L-homocysteine + H(+)</text>
        <dbReference type="Rhea" id="RHEA:83635"/>
        <dbReference type="Rhea" id="RHEA-COMP:20178"/>
        <dbReference type="Rhea" id="RHEA-COMP:20181"/>
        <dbReference type="ChEBI" id="CHEBI:15378"/>
        <dbReference type="ChEBI" id="CHEBI:57856"/>
        <dbReference type="ChEBI" id="CHEBI:59789"/>
        <dbReference type="ChEBI" id="CHEBI:65315"/>
        <dbReference type="ChEBI" id="CHEBI:74502"/>
    </reaction>
    <physiologicalReaction direction="left-to-right" evidence="10">
        <dbReference type="Rhea" id="RHEA:83636"/>
    </physiologicalReaction>
</comment>
<dbReference type="GO" id="GO:0008168">
    <property type="term" value="F:methyltransferase activity"/>
    <property type="evidence" value="ECO:0007669"/>
    <property type="project" value="UniProtKB-KW"/>
</dbReference>
<dbReference type="PANTHER" id="PTHR12150:SF13">
    <property type="entry name" value="METHYLTRANSFERASE C9ORF114-RELATED"/>
    <property type="match status" value="1"/>
</dbReference>
<gene>
    <name evidence="13" type="primary">SPOUT1_0</name>
    <name evidence="13" type="ORF">AVEN_102752_1</name>
</gene>
<dbReference type="GO" id="GO:0003676">
    <property type="term" value="F:nucleic acid binding"/>
    <property type="evidence" value="ECO:0007669"/>
    <property type="project" value="InterPro"/>
</dbReference>
<dbReference type="Gene3D" id="2.40.50.140">
    <property type="entry name" value="Nucleic acid-binding proteins"/>
    <property type="match status" value="1"/>
</dbReference>
<evidence type="ECO:0000313" key="14">
    <source>
        <dbReference type="Proteomes" id="UP000499080"/>
    </source>
</evidence>
<dbReference type="InterPro" id="IPR036397">
    <property type="entry name" value="RNaseH_sf"/>
</dbReference>
<evidence type="ECO:0000256" key="9">
    <source>
        <dbReference type="ARBA" id="ARBA00079311"/>
    </source>
</evidence>
<evidence type="ECO:0000256" key="6">
    <source>
        <dbReference type="ARBA" id="ARBA00062137"/>
    </source>
</evidence>
<dbReference type="InterPro" id="IPR012340">
    <property type="entry name" value="NA-bd_OB-fold"/>
</dbReference>
<comment type="subcellular location">
    <subcellularLocation>
        <location evidence="1">Cytoplasm</location>
    </subcellularLocation>
</comment>
<evidence type="ECO:0000256" key="10">
    <source>
        <dbReference type="ARBA" id="ARBA00093228"/>
    </source>
</evidence>
<accession>A0A4Y2VXJ5</accession>
<comment type="caution">
    <text evidence="13">The sequence shown here is derived from an EMBL/GenBank/DDBJ whole genome shotgun (WGS) entry which is preliminary data.</text>
</comment>
<comment type="subunit">
    <text evidence="6">Interacts with INCA1.</text>
</comment>
<dbReference type="InterPro" id="IPR003750">
    <property type="entry name" value="Put_MeTrfase-C9orf114-like"/>
</dbReference>
<evidence type="ECO:0000256" key="11">
    <source>
        <dbReference type="ARBA" id="ARBA00093377"/>
    </source>
</evidence>
<evidence type="ECO:0000256" key="3">
    <source>
        <dbReference type="ARBA" id="ARBA00022490"/>
    </source>
</evidence>
<dbReference type="PANTHER" id="PTHR12150">
    <property type="entry name" value="CLASS IV SAM-BINDING METHYLTRANSFERASE-RELATED"/>
    <property type="match status" value="1"/>
</dbReference>
<dbReference type="Proteomes" id="UP000499080">
    <property type="component" value="Unassembled WGS sequence"/>
</dbReference>
<keyword evidence="5 13" id="KW-0808">Transferase</keyword>
<evidence type="ECO:0000256" key="12">
    <source>
        <dbReference type="ARBA" id="ARBA00093639"/>
    </source>
</evidence>
<proteinExistence type="inferred from homology"/>
<evidence type="ECO:0000256" key="4">
    <source>
        <dbReference type="ARBA" id="ARBA00022603"/>
    </source>
</evidence>
<dbReference type="SUPFAM" id="SSF50249">
    <property type="entry name" value="Nucleic acid-binding proteins"/>
    <property type="match status" value="1"/>
</dbReference>
<evidence type="ECO:0000256" key="1">
    <source>
        <dbReference type="ARBA" id="ARBA00004496"/>
    </source>
</evidence>
<dbReference type="AlphaFoldDB" id="A0A4Y2VXJ5"/>
<protein>
    <recommendedName>
        <fullName evidence="12">28S rRNA (uridine-N(3))-methyltransferase</fullName>
    </recommendedName>
    <alternativeName>
        <fullName evidence="7">Centromere protein 32</fullName>
    </alternativeName>
    <alternativeName>
        <fullName evidence="9">Kinetochore-associated protein</fullName>
    </alternativeName>
    <alternativeName>
        <fullName evidence="8">SPOUT domain-containing methyltransferase 1</fullName>
    </alternativeName>
</protein>
<dbReference type="OrthoDB" id="361029at2759"/>
<dbReference type="EMBL" id="BGPR01051693">
    <property type="protein sequence ID" value="GBO28610.1"/>
    <property type="molecule type" value="Genomic_DNA"/>
</dbReference>
<keyword evidence="3" id="KW-0963">Cytoplasm</keyword>
<dbReference type="GO" id="GO:0005737">
    <property type="term" value="C:cytoplasm"/>
    <property type="evidence" value="ECO:0007669"/>
    <property type="project" value="UniProtKB-SubCell"/>
</dbReference>
<reference evidence="13 14" key="1">
    <citation type="journal article" date="2019" name="Sci. Rep.">
        <title>Orb-weaving spider Araneus ventricosus genome elucidates the spidroin gene catalogue.</title>
        <authorList>
            <person name="Kono N."/>
            <person name="Nakamura H."/>
            <person name="Ohtoshi R."/>
            <person name="Moran D.A.P."/>
            <person name="Shinohara A."/>
            <person name="Yoshida Y."/>
            <person name="Fujiwara M."/>
            <person name="Mori M."/>
            <person name="Tomita M."/>
            <person name="Arakawa K."/>
        </authorList>
    </citation>
    <scope>NUCLEOTIDE SEQUENCE [LARGE SCALE GENOMIC DNA]</scope>
</reference>
<dbReference type="Pfam" id="PF02598">
    <property type="entry name" value="Methyltrn_RNA_3"/>
    <property type="match status" value="1"/>
</dbReference>